<dbReference type="GO" id="GO:0008408">
    <property type="term" value="F:3'-5' exonuclease activity"/>
    <property type="evidence" value="ECO:0007669"/>
    <property type="project" value="InterPro"/>
</dbReference>
<dbReference type="InterPro" id="IPR001098">
    <property type="entry name" value="DNA-dir_DNA_pol_A_palm_dom"/>
</dbReference>
<comment type="catalytic activity">
    <reaction evidence="14">
        <text>DNA(n) + a 2'-deoxyribonucleoside 5'-triphosphate = DNA(n+1) + diphosphate</text>
        <dbReference type="Rhea" id="RHEA:22508"/>
        <dbReference type="Rhea" id="RHEA-COMP:17339"/>
        <dbReference type="Rhea" id="RHEA-COMP:17340"/>
        <dbReference type="ChEBI" id="CHEBI:33019"/>
        <dbReference type="ChEBI" id="CHEBI:61560"/>
        <dbReference type="ChEBI" id="CHEBI:173112"/>
        <dbReference type="EC" id="2.7.7.7"/>
    </reaction>
</comment>
<keyword evidence="5" id="KW-0235">DNA replication</keyword>
<evidence type="ECO:0000313" key="17">
    <source>
        <dbReference type="EMBL" id="TVU23037.1"/>
    </source>
</evidence>
<dbReference type="EC" id="2.7.7.7" evidence="2"/>
<keyword evidence="4" id="KW-0548">Nucleotidyltransferase</keyword>
<dbReference type="FunFam" id="1.10.150.20:FF:000034">
    <property type="entry name" value="DNA polymerase I"/>
    <property type="match status" value="1"/>
</dbReference>
<evidence type="ECO:0000256" key="10">
    <source>
        <dbReference type="ARBA" id="ARBA00022932"/>
    </source>
</evidence>
<evidence type="ECO:0000256" key="7">
    <source>
        <dbReference type="ARBA" id="ARBA00022763"/>
    </source>
</evidence>
<proteinExistence type="inferred from homology"/>
<feature type="region of interest" description="Disordered" evidence="15">
    <location>
        <begin position="709"/>
        <end position="739"/>
    </location>
</feature>
<dbReference type="InterPro" id="IPR012337">
    <property type="entry name" value="RNaseH-like_sf"/>
</dbReference>
<comment type="similarity">
    <text evidence="1">Belongs to the DNA polymerase type-A family.</text>
</comment>
<evidence type="ECO:0000256" key="1">
    <source>
        <dbReference type="ARBA" id="ARBA00007705"/>
    </source>
</evidence>
<evidence type="ECO:0000256" key="15">
    <source>
        <dbReference type="SAM" id="MobiDB-lite"/>
    </source>
</evidence>
<keyword evidence="6" id="KW-0540">Nuclease</keyword>
<dbReference type="SUPFAM" id="SSF56672">
    <property type="entry name" value="DNA/RNA polymerases"/>
    <property type="match status" value="1"/>
</dbReference>
<evidence type="ECO:0000256" key="6">
    <source>
        <dbReference type="ARBA" id="ARBA00022722"/>
    </source>
</evidence>
<dbReference type="GO" id="GO:0006302">
    <property type="term" value="P:double-strand break repair"/>
    <property type="evidence" value="ECO:0007669"/>
    <property type="project" value="TreeGrafter"/>
</dbReference>
<dbReference type="Pfam" id="PF00476">
    <property type="entry name" value="DNA_pol_A"/>
    <property type="match status" value="2"/>
</dbReference>
<evidence type="ECO:0000256" key="13">
    <source>
        <dbReference type="ARBA" id="ARBA00023204"/>
    </source>
</evidence>
<feature type="non-terminal residue" evidence="17">
    <location>
        <position position="1"/>
    </location>
</feature>
<evidence type="ECO:0000313" key="18">
    <source>
        <dbReference type="Proteomes" id="UP000324897"/>
    </source>
</evidence>
<dbReference type="GO" id="GO:0003887">
    <property type="term" value="F:DNA-directed DNA polymerase activity"/>
    <property type="evidence" value="ECO:0007669"/>
    <property type="project" value="UniProtKB-KW"/>
</dbReference>
<dbReference type="Pfam" id="PF01612">
    <property type="entry name" value="DNA_pol_A_exo1"/>
    <property type="match status" value="1"/>
</dbReference>
<dbReference type="GO" id="GO:0009507">
    <property type="term" value="C:chloroplast"/>
    <property type="evidence" value="ECO:0007669"/>
    <property type="project" value="UniProtKB-ARBA"/>
</dbReference>
<dbReference type="EMBL" id="RWGY01000026">
    <property type="protein sequence ID" value="TVU23037.1"/>
    <property type="molecule type" value="Genomic_DNA"/>
</dbReference>
<keyword evidence="11" id="KW-0809">Transit peptide</keyword>
<dbReference type="PRINTS" id="PR00868">
    <property type="entry name" value="DNAPOLI"/>
</dbReference>
<evidence type="ECO:0000256" key="4">
    <source>
        <dbReference type="ARBA" id="ARBA00022695"/>
    </source>
</evidence>
<evidence type="ECO:0000256" key="12">
    <source>
        <dbReference type="ARBA" id="ARBA00023125"/>
    </source>
</evidence>
<gene>
    <name evidence="17" type="ORF">EJB05_32766</name>
</gene>
<dbReference type="InterPro" id="IPR002298">
    <property type="entry name" value="DNA_polymerase_A"/>
</dbReference>
<dbReference type="PANTHER" id="PTHR10133">
    <property type="entry name" value="DNA POLYMERASE I"/>
    <property type="match status" value="1"/>
</dbReference>
<dbReference type="PANTHER" id="PTHR10133:SF27">
    <property type="entry name" value="DNA POLYMERASE NU"/>
    <property type="match status" value="1"/>
</dbReference>
<dbReference type="GO" id="GO:0003677">
    <property type="term" value="F:DNA binding"/>
    <property type="evidence" value="ECO:0007669"/>
    <property type="project" value="UniProtKB-KW"/>
</dbReference>
<keyword evidence="8" id="KW-0378">Hydrolase</keyword>
<dbReference type="InterPro" id="IPR002562">
    <property type="entry name" value="3'-5'_exonuclease_dom"/>
</dbReference>
<name>A0A5J9UIE5_9POAL</name>
<dbReference type="Gene3D" id="1.10.150.20">
    <property type="entry name" value="5' to 3' exonuclease, C-terminal subdomain"/>
    <property type="match status" value="1"/>
</dbReference>
<evidence type="ECO:0000256" key="2">
    <source>
        <dbReference type="ARBA" id="ARBA00012417"/>
    </source>
</evidence>
<dbReference type="InterPro" id="IPR043502">
    <property type="entry name" value="DNA/RNA_pol_sf"/>
</dbReference>
<keyword evidence="10" id="KW-0239">DNA-directed DNA polymerase</keyword>
<evidence type="ECO:0000256" key="11">
    <source>
        <dbReference type="ARBA" id="ARBA00022946"/>
    </source>
</evidence>
<accession>A0A5J9UIE5</accession>
<keyword evidence="9" id="KW-0269">Exonuclease</keyword>
<reference evidence="17 18" key="1">
    <citation type="journal article" date="2019" name="Sci. Rep.">
        <title>A high-quality genome of Eragrostis curvula grass provides insights into Poaceae evolution and supports new strategies to enhance forage quality.</title>
        <authorList>
            <person name="Carballo J."/>
            <person name="Santos B.A.C.M."/>
            <person name="Zappacosta D."/>
            <person name="Garbus I."/>
            <person name="Selva J.P."/>
            <person name="Gallo C.A."/>
            <person name="Diaz A."/>
            <person name="Albertini E."/>
            <person name="Caccamo M."/>
            <person name="Echenique V."/>
        </authorList>
    </citation>
    <scope>NUCLEOTIDE SEQUENCE [LARGE SCALE GENOMIC DNA]</scope>
    <source>
        <strain evidence="18">cv. Victoria</strain>
        <tissue evidence="17">Leaf</tissue>
    </source>
</reference>
<keyword evidence="3" id="KW-0808">Transferase</keyword>
<dbReference type="InterPro" id="IPR036397">
    <property type="entry name" value="RNaseH_sf"/>
</dbReference>
<dbReference type="GO" id="GO:0006261">
    <property type="term" value="P:DNA-templated DNA replication"/>
    <property type="evidence" value="ECO:0007669"/>
    <property type="project" value="InterPro"/>
</dbReference>
<sequence>MNRAKLGRINSRLHSPGLHNRRLPAPRRRPNALAAVLLPRTSVPSTCSLFRPLLRREKTALRCGLAGRSGAGSNMRRSVASMVAAQVAPGPVLRRHGSVAPPWLSSWSPFFLHRIALISQEQDYSHSSHSSNVAVQGSSGFNLQFHPKLNVRNITHEWVQETQRFVYLKSANNIANNIYKGSTLLAGNVRDDLSEDRRGLNYPYLQNLLEDQELVGHRMVNQSGQSVPAPISVVNDSPKCLSMPRASKMVIPWRDYAPAEDSLLDKSNTEVILELDDEVHDGDGNKEKVSPLPTKAAFSEESLKAQKALASIYDKVLVVDNIESARSIVKLLTTKYKSFIHACHTEVADIDAKKMTSVGHGEVICFSIYSANSDVQAADFGNGKTCIWVDVLDGGRGVLTEFAPFFEDPSITKVWHNYSSDCHAIENYGIKVAGFHADIMHLARLWDSSRKMDSGYSLEGLTNDHRVMDTVPEDLPKPGTISMKTIFGRKKVRKGGSEGKSVPIEPVKELQREYRELWICYSSLDSMSILRLYESLKSKLEKRTWVLDGYSRGTMYDFYEQYWRPFGALLVKMETEGMLVDRGYLSEIEKVAVAEQQLASDKFRKWASKYCPDAKYMNVKSDIQIRQLFFGGIKNRDRRGETWPQRKTFKVLNEENVATEGKKTSKYRTIELCSIVEDLKTDMFTKKKGWPQTSVNALRSLAGKIPTEHIYTMDDSQEDDEDTSDSENPDGDSSYGTAYEAFGGGKNGKEACHAIADLCQICSIGSLLSNFIRPLQGDHISCAKGRIHCSLNINTKTGRLSSRTPNLQNQPALEKDRYKIRQAFVAAPGNSLIVADYGQLELRILAHLTNCKSMLDAFKAGGDFHSRTAMNMYQHIRDAVHEKKVLLEWHPQPGQEKPPVPLLKDTFGAERRKAKMLNFSIAYGKTDVGLSKDWKVSVEEARDTLNLWYRDRNEVSDWQECQKKLAREKREVYTLLGRSCHFPKLTRPSQRGHNERAAINAPVQGSAADVVMCAMLEIESNARLKELGWTLLLQVHDEVILEGPSESAEVAKAIVVECMSKPFYGTNILKVDLAVDAKCSKNWYAAK</sequence>
<keyword evidence="7" id="KW-0227">DNA damage</keyword>
<dbReference type="FunFam" id="3.30.420.10:FF:000051">
    <property type="entry name" value="DNA polymerase I"/>
    <property type="match status" value="1"/>
</dbReference>
<evidence type="ECO:0000259" key="16">
    <source>
        <dbReference type="SMART" id="SM00482"/>
    </source>
</evidence>
<evidence type="ECO:0000256" key="3">
    <source>
        <dbReference type="ARBA" id="ARBA00022679"/>
    </source>
</evidence>
<dbReference type="SUPFAM" id="SSF53098">
    <property type="entry name" value="Ribonuclease H-like"/>
    <property type="match status" value="1"/>
</dbReference>
<dbReference type="OrthoDB" id="275278at2759"/>
<dbReference type="SMART" id="SM00482">
    <property type="entry name" value="POLAc"/>
    <property type="match status" value="1"/>
</dbReference>
<keyword evidence="13" id="KW-0234">DNA repair</keyword>
<dbReference type="Gene3D" id="3.30.420.10">
    <property type="entry name" value="Ribonuclease H-like superfamily/Ribonuclease H"/>
    <property type="match status" value="1"/>
</dbReference>
<evidence type="ECO:0000256" key="14">
    <source>
        <dbReference type="ARBA" id="ARBA00049244"/>
    </source>
</evidence>
<dbReference type="AlphaFoldDB" id="A0A5J9UIE5"/>
<keyword evidence="12" id="KW-0238">DNA-binding</keyword>
<dbReference type="Proteomes" id="UP000324897">
    <property type="component" value="Unassembled WGS sequence"/>
</dbReference>
<feature type="domain" description="DNA-directed DNA polymerase family A palm" evidence="16">
    <location>
        <begin position="819"/>
        <end position="1047"/>
    </location>
</feature>
<dbReference type="CDD" id="cd08640">
    <property type="entry name" value="DNA_pol_A_plastid_like"/>
    <property type="match status" value="1"/>
</dbReference>
<feature type="region of interest" description="Disordered" evidence="15">
    <location>
        <begin position="1"/>
        <end position="26"/>
    </location>
</feature>
<comment type="caution">
    <text evidence="17">The sequence shown here is derived from an EMBL/GenBank/DDBJ whole genome shotgun (WGS) entry which is preliminary data.</text>
</comment>
<organism evidence="17 18">
    <name type="scientific">Eragrostis curvula</name>
    <name type="common">weeping love grass</name>
    <dbReference type="NCBI Taxonomy" id="38414"/>
    <lineage>
        <taxon>Eukaryota</taxon>
        <taxon>Viridiplantae</taxon>
        <taxon>Streptophyta</taxon>
        <taxon>Embryophyta</taxon>
        <taxon>Tracheophyta</taxon>
        <taxon>Spermatophyta</taxon>
        <taxon>Magnoliopsida</taxon>
        <taxon>Liliopsida</taxon>
        <taxon>Poales</taxon>
        <taxon>Poaceae</taxon>
        <taxon>PACMAD clade</taxon>
        <taxon>Chloridoideae</taxon>
        <taxon>Eragrostideae</taxon>
        <taxon>Eragrostidinae</taxon>
        <taxon>Eragrostis</taxon>
    </lineage>
</organism>
<evidence type="ECO:0000256" key="5">
    <source>
        <dbReference type="ARBA" id="ARBA00022705"/>
    </source>
</evidence>
<feature type="compositionally biased region" description="Acidic residues" evidence="15">
    <location>
        <begin position="715"/>
        <end position="730"/>
    </location>
</feature>
<evidence type="ECO:0000256" key="9">
    <source>
        <dbReference type="ARBA" id="ARBA00022839"/>
    </source>
</evidence>
<protein>
    <recommendedName>
        <fullName evidence="2">DNA-directed DNA polymerase</fullName>
        <ecNumber evidence="2">2.7.7.7</ecNumber>
    </recommendedName>
</protein>
<dbReference type="Gene3D" id="3.30.70.370">
    <property type="match status" value="1"/>
</dbReference>
<dbReference type="Gramene" id="TVU23037">
    <property type="protein sequence ID" value="TVU23037"/>
    <property type="gene ID" value="EJB05_32766"/>
</dbReference>
<evidence type="ECO:0000256" key="8">
    <source>
        <dbReference type="ARBA" id="ARBA00022801"/>
    </source>
</evidence>
<keyword evidence="18" id="KW-1185">Reference proteome</keyword>